<organism evidence="1">
    <name type="scientific">Marseillevirus LCMAC201</name>
    <dbReference type="NCBI Taxonomy" id="2506605"/>
    <lineage>
        <taxon>Viruses</taxon>
        <taxon>Varidnaviria</taxon>
        <taxon>Bamfordvirae</taxon>
        <taxon>Nucleocytoviricota</taxon>
        <taxon>Megaviricetes</taxon>
        <taxon>Pimascovirales</taxon>
        <taxon>Pimascovirales incertae sedis</taxon>
        <taxon>Marseilleviridae</taxon>
    </lineage>
</organism>
<dbReference type="EMBL" id="MK500346">
    <property type="protein sequence ID" value="QBK87213.1"/>
    <property type="molecule type" value="Genomic_DNA"/>
</dbReference>
<dbReference type="InterPro" id="IPR006758">
    <property type="entry name" value="A32L"/>
</dbReference>
<dbReference type="InterPro" id="IPR027417">
    <property type="entry name" value="P-loop_NTPase"/>
</dbReference>
<sequence>MEPNSKIVIIGKPATGKSTLIRDIVKAYSHVFPVAKVFSGTEENNHFYSEIFPELYIHSEYDEKEMENFAKRQKLAMRNNPNNPKGLLIVDDCSDDPKFFHRPLFQKFYKNGRQWEMMFILALQYGMDIRPVIRTNIDYVFIFREPNERNRKALYENYAGIIGNYSDFCDVMDQLTEDYTAVVIDNRKQSNDISECVKYYKARMHDDFKFGSQEFCQWAEQRYNTQYVPPVI</sequence>
<dbReference type="Gene3D" id="3.40.50.300">
    <property type="entry name" value="P-loop containing nucleotide triphosphate hydrolases"/>
    <property type="match status" value="1"/>
</dbReference>
<protein>
    <submittedName>
        <fullName evidence="1">Packaging ATPase</fullName>
    </submittedName>
</protein>
<dbReference type="SUPFAM" id="SSF52540">
    <property type="entry name" value="P-loop containing nucleoside triphosphate hydrolases"/>
    <property type="match status" value="1"/>
</dbReference>
<accession>A0A481YV98</accession>
<evidence type="ECO:0000313" key="1">
    <source>
        <dbReference type="EMBL" id="QBK87213.1"/>
    </source>
</evidence>
<name>A0A481YV98_9VIRU</name>
<dbReference type="Pfam" id="PF04665">
    <property type="entry name" value="Pox_A32"/>
    <property type="match status" value="1"/>
</dbReference>
<reference evidence="1" key="1">
    <citation type="journal article" date="2019" name="MBio">
        <title>Virus Genomes from Deep Sea Sediments Expand the Ocean Megavirome and Support Independent Origins of Viral Gigantism.</title>
        <authorList>
            <person name="Backstrom D."/>
            <person name="Yutin N."/>
            <person name="Jorgensen S.L."/>
            <person name="Dharamshi J."/>
            <person name="Homa F."/>
            <person name="Zaremba-Niedwiedzka K."/>
            <person name="Spang A."/>
            <person name="Wolf Y.I."/>
            <person name="Koonin E.V."/>
            <person name="Ettema T.J."/>
        </authorList>
    </citation>
    <scope>NUCLEOTIDE SEQUENCE</scope>
</reference>
<proteinExistence type="predicted"/>
<gene>
    <name evidence="1" type="ORF">LCMAC201_01150</name>
</gene>